<name>A0A8F8KR94_9VIRU</name>
<protein>
    <submittedName>
        <fullName evidence="1">Uncharacterized protein</fullName>
    </submittedName>
</protein>
<organism evidence="1">
    <name type="scientific">Clandestinovirus</name>
    <dbReference type="NCBI Taxonomy" id="2831644"/>
    <lineage>
        <taxon>Viruses</taxon>
    </lineage>
</organism>
<proteinExistence type="predicted"/>
<sequence length="180" mass="20838">MQVPKEIASIITAKRYALEEQEKQDKIIETYVKAFTDGINKVASASIIEDIAMQPNIKEMMPRFGDVITDVYVPVDITFTIEFKDRKWSIQDNSVPYFSVVNDGERATYYKLNIFEPCWPIMTSYQTPLISVDKPCRVYLKHVFFDTWERHALVRSQVIARVAGHPHLFSGGKVYPKRLD</sequence>
<evidence type="ECO:0000313" key="1">
    <source>
        <dbReference type="EMBL" id="QYA18709.1"/>
    </source>
</evidence>
<reference evidence="1" key="1">
    <citation type="submission" date="2021-06" db="EMBL/GenBank/DDBJ databases">
        <authorList>
            <person name="Rolland C."/>
        </authorList>
    </citation>
    <scope>NUCLEOTIDE SEQUENCE</scope>
    <source>
        <strain evidence="1">347.936635</strain>
    </source>
</reference>
<gene>
    <name evidence="1" type="ORF">KOM_12_441</name>
</gene>
<dbReference type="EMBL" id="MZ420154">
    <property type="protein sequence ID" value="QYA18709.1"/>
    <property type="molecule type" value="Genomic_DNA"/>
</dbReference>
<accession>A0A8F8KR94</accession>